<protein>
    <submittedName>
        <fullName evidence="1">Uncharacterized protein</fullName>
    </submittedName>
</protein>
<proteinExistence type="predicted"/>
<evidence type="ECO:0000313" key="1">
    <source>
        <dbReference type="EMBL" id="GAI96215.1"/>
    </source>
</evidence>
<reference evidence="1" key="1">
    <citation type="journal article" date="2014" name="Front. Microbiol.">
        <title>High frequency of phylogenetically diverse reductive dehalogenase-homologous genes in deep subseafloor sedimentary metagenomes.</title>
        <authorList>
            <person name="Kawai M."/>
            <person name="Futagami T."/>
            <person name="Toyoda A."/>
            <person name="Takaki Y."/>
            <person name="Nishi S."/>
            <person name="Hori S."/>
            <person name="Arai W."/>
            <person name="Tsubouchi T."/>
            <person name="Morono Y."/>
            <person name="Uchiyama I."/>
            <person name="Ito T."/>
            <person name="Fujiyama A."/>
            <person name="Inagaki F."/>
            <person name="Takami H."/>
        </authorList>
    </citation>
    <scope>NUCLEOTIDE SEQUENCE</scope>
    <source>
        <strain evidence="1">Expedition CK06-06</strain>
    </source>
</reference>
<comment type="caution">
    <text evidence="1">The sequence shown here is derived from an EMBL/GenBank/DDBJ whole genome shotgun (WGS) entry which is preliminary data.</text>
</comment>
<gene>
    <name evidence="1" type="ORF">S12H4_38936</name>
</gene>
<sequence length="265" mass="29154">GSDYTTLGTTHEFARAPGAPGYAHNTTVDFGGVAVKNVRLTITSNWGLFPQYSLSEVRFTYIPVLAREPQPESGATDIDVDAVLSFRAGREAAEHNVYIDTDVQAVIDSNVPVTTVTEASHGPLLLDLGRTYYWKVNEVNDAETPTMLEGDIWNFRTQEYFVVDGFEDYNDYPGDRIYETWADGWEIPMNGALLGYPEPINYAAGDHILETTDVHGGEQSLPFFYDNSTAASSEASVNIADLPIGSDWTGNGVKSLSLWFYGDPN</sequence>
<dbReference type="EMBL" id="BARW01023485">
    <property type="protein sequence ID" value="GAI96215.1"/>
    <property type="molecule type" value="Genomic_DNA"/>
</dbReference>
<name>X1U8N0_9ZZZZ</name>
<organism evidence="1">
    <name type="scientific">marine sediment metagenome</name>
    <dbReference type="NCBI Taxonomy" id="412755"/>
    <lineage>
        <taxon>unclassified sequences</taxon>
        <taxon>metagenomes</taxon>
        <taxon>ecological metagenomes</taxon>
    </lineage>
</organism>
<feature type="non-terminal residue" evidence="1">
    <location>
        <position position="265"/>
    </location>
</feature>
<dbReference type="AlphaFoldDB" id="X1U8N0"/>
<accession>X1U8N0</accession>
<feature type="non-terminal residue" evidence="1">
    <location>
        <position position="1"/>
    </location>
</feature>